<keyword evidence="2" id="KW-0732">Signal</keyword>
<dbReference type="EMBL" id="ML992503">
    <property type="protein sequence ID" value="KAF2226045.1"/>
    <property type="molecule type" value="Genomic_DNA"/>
</dbReference>
<keyword evidence="4" id="KW-1185">Reference proteome</keyword>
<name>A0A6A6GJX2_9PEZI</name>
<reference evidence="4" key="1">
    <citation type="journal article" date="2020" name="Stud. Mycol.">
        <title>101 Dothideomycetes genomes: A test case for predicting lifestyles and emergence of pathogens.</title>
        <authorList>
            <person name="Haridas S."/>
            <person name="Albert R."/>
            <person name="Binder M."/>
            <person name="Bloem J."/>
            <person name="LaButti K."/>
            <person name="Salamov A."/>
            <person name="Andreopoulos B."/>
            <person name="Baker S."/>
            <person name="Barry K."/>
            <person name="Bills G."/>
            <person name="Bluhm B."/>
            <person name="Cannon C."/>
            <person name="Castanera R."/>
            <person name="Culley D."/>
            <person name="Daum C."/>
            <person name="Ezra D."/>
            <person name="Gonzalez J."/>
            <person name="Henrissat B."/>
            <person name="Kuo A."/>
            <person name="Liang C."/>
            <person name="Lipzen A."/>
            <person name="Lutzoni F."/>
            <person name="Magnuson J."/>
            <person name="Mondo S."/>
            <person name="Nolan M."/>
            <person name="Ohm R."/>
            <person name="Pangilinan J."/>
            <person name="Park H.-J."/>
            <person name="Ramirez L."/>
            <person name="Alfaro M."/>
            <person name="Sun H."/>
            <person name="Tritt A."/>
            <person name="Yoshinaga Y."/>
            <person name="Zwiers L.-H."/>
            <person name="Turgeon B."/>
            <person name="Goodwin S."/>
            <person name="Spatafora J."/>
            <person name="Crous P."/>
            <person name="Grigoriev I."/>
        </authorList>
    </citation>
    <scope>NUCLEOTIDE SEQUENCE [LARGE SCALE GENOMIC DNA]</scope>
    <source>
        <strain evidence="4">CECT 20119</strain>
    </source>
</reference>
<feature type="region of interest" description="Disordered" evidence="1">
    <location>
        <begin position="30"/>
        <end position="201"/>
    </location>
</feature>
<proteinExistence type="predicted"/>
<evidence type="ECO:0000256" key="2">
    <source>
        <dbReference type="SAM" id="SignalP"/>
    </source>
</evidence>
<organism evidence="3 4">
    <name type="scientific">Elsinoe ampelina</name>
    <dbReference type="NCBI Taxonomy" id="302913"/>
    <lineage>
        <taxon>Eukaryota</taxon>
        <taxon>Fungi</taxon>
        <taxon>Dikarya</taxon>
        <taxon>Ascomycota</taxon>
        <taxon>Pezizomycotina</taxon>
        <taxon>Dothideomycetes</taxon>
        <taxon>Dothideomycetidae</taxon>
        <taxon>Myriangiales</taxon>
        <taxon>Elsinoaceae</taxon>
        <taxon>Elsinoe</taxon>
    </lineage>
</organism>
<accession>A0A6A6GJX2</accession>
<feature type="compositionally biased region" description="Polar residues" evidence="1">
    <location>
        <begin position="125"/>
        <end position="135"/>
    </location>
</feature>
<evidence type="ECO:0000313" key="4">
    <source>
        <dbReference type="Proteomes" id="UP000799538"/>
    </source>
</evidence>
<protein>
    <submittedName>
        <fullName evidence="3">Uncharacterized protein</fullName>
    </submittedName>
</protein>
<evidence type="ECO:0000313" key="3">
    <source>
        <dbReference type="EMBL" id="KAF2226045.1"/>
    </source>
</evidence>
<dbReference type="AlphaFoldDB" id="A0A6A6GJX2"/>
<gene>
    <name evidence="3" type="ORF">BDZ85DRAFT_317149</name>
</gene>
<feature type="chain" id="PRO_5025564784" evidence="2">
    <location>
        <begin position="20"/>
        <end position="394"/>
    </location>
</feature>
<evidence type="ECO:0000256" key="1">
    <source>
        <dbReference type="SAM" id="MobiDB-lite"/>
    </source>
</evidence>
<sequence length="394" mass="41006">MKVALALSYTLCVLHLAEAMPPKPKVPGNISKVLGGARPPSGSIAQASAQQTDISVATTATDQSSATPSLNKAPTSGAKPVPMSSGMIGKMPLATSQGGLPDDSSPAHVSKILPELEKPSLDPKAQSSDTQSPSSPEAGLSKPDSHSKPSNLQSPSSQAGAVQGTGVPTTSSGKQPLGASKTTQYDPIASSGTIASVERSTAPVSRDQAEAFAKQVYESAAAGSNGVIMVGFVNVPGIGNVRVSKPRAKGPKKEADLVAAIVNLADRYAKDWIPIFRDRQAVRDSLKVKQVQDNTIYARSDLALIHVEDFAYIKVKQLLSEAGAGPMQGIYGVAYGRPNQEYPVATILSPCNKGPDPQPKKGKIMEPGCWPSQEKLGLISWAIKGSKTTTESSM</sequence>
<dbReference type="OrthoDB" id="10505767at2759"/>
<feature type="compositionally biased region" description="Polar residues" evidence="1">
    <location>
        <begin position="148"/>
        <end position="201"/>
    </location>
</feature>
<feature type="signal peptide" evidence="2">
    <location>
        <begin position="1"/>
        <end position="19"/>
    </location>
</feature>
<feature type="compositionally biased region" description="Polar residues" evidence="1">
    <location>
        <begin position="43"/>
        <end position="74"/>
    </location>
</feature>
<dbReference type="Proteomes" id="UP000799538">
    <property type="component" value="Unassembled WGS sequence"/>
</dbReference>